<reference evidence="1 2" key="1">
    <citation type="submission" date="2021-04" db="EMBL/GenBank/DDBJ databases">
        <title>Metabacillus sp. strain KIGAM252 whole genome sequence.</title>
        <authorList>
            <person name="Seo M.-J."/>
            <person name="Cho E.-S."/>
            <person name="Hwang C.Y."/>
            <person name="Yoon D.J."/>
        </authorList>
    </citation>
    <scope>NUCLEOTIDE SEQUENCE [LARGE SCALE GENOMIC DNA]</scope>
    <source>
        <strain evidence="1 2">KIGAM252</strain>
    </source>
</reference>
<keyword evidence="2" id="KW-1185">Reference proteome</keyword>
<dbReference type="Pfam" id="PF01546">
    <property type="entry name" value="Peptidase_M20"/>
    <property type="match status" value="1"/>
</dbReference>
<dbReference type="PANTHER" id="PTHR43808:SF27">
    <property type="entry name" value="PROTEIN ROCB"/>
    <property type="match status" value="1"/>
</dbReference>
<dbReference type="InterPro" id="IPR012166">
    <property type="entry name" value="Uncharacterised_RocB"/>
</dbReference>
<dbReference type="RefSeq" id="WP_211558982.1">
    <property type="nucleotide sequence ID" value="NZ_JAGVRK010000001.1"/>
</dbReference>
<evidence type="ECO:0000313" key="1">
    <source>
        <dbReference type="EMBL" id="MBS2969532.1"/>
    </source>
</evidence>
<proteinExistence type="predicted"/>
<dbReference type="InterPro" id="IPR002933">
    <property type="entry name" value="Peptidase_M20"/>
</dbReference>
<dbReference type="Proteomes" id="UP000682403">
    <property type="component" value="Unassembled WGS sequence"/>
</dbReference>
<comment type="caution">
    <text evidence="1">The sequence shown here is derived from an EMBL/GenBank/DDBJ whole genome shotgun (WGS) entry which is preliminary data.</text>
</comment>
<name>A0ABS5LFS1_9BACI</name>
<protein>
    <submittedName>
        <fullName evidence="1">M20/M25/M40 family metallo-hydrolase</fullName>
    </submittedName>
</protein>
<dbReference type="PIRSF" id="PIRSF010386">
    <property type="entry name" value="RocB"/>
    <property type="match status" value="1"/>
</dbReference>
<gene>
    <name evidence="1" type="ORF">J9317_12230</name>
</gene>
<organism evidence="1 2">
    <name type="scientific">Metabacillus flavus</name>
    <dbReference type="NCBI Taxonomy" id="2823519"/>
    <lineage>
        <taxon>Bacteria</taxon>
        <taxon>Bacillati</taxon>
        <taxon>Bacillota</taxon>
        <taxon>Bacilli</taxon>
        <taxon>Bacillales</taxon>
        <taxon>Bacillaceae</taxon>
        <taxon>Metabacillus</taxon>
    </lineage>
</organism>
<evidence type="ECO:0000313" key="2">
    <source>
        <dbReference type="Proteomes" id="UP000682403"/>
    </source>
</evidence>
<dbReference type="SUPFAM" id="SSF53187">
    <property type="entry name" value="Zn-dependent exopeptidases"/>
    <property type="match status" value="1"/>
</dbReference>
<dbReference type="EMBL" id="JAGVRK010000001">
    <property type="protein sequence ID" value="MBS2969532.1"/>
    <property type="molecule type" value="Genomic_DNA"/>
</dbReference>
<sequence>MKTLWQTKEQLTELLAKLVEYDSVTGTAGEASFPEYVQYLLNQTNYFNQNPDYLTLHPLKDGRRFLTALVKGKTDRTLILLSHFDTVEVIDYGELRHLAFRPKELTDTLKEKKEWLPEQVQKELESGDWLFGRGTMDMKAGLTVQMGVLEKAMKEEFDGNLLLLTVPDEEVNSEGMLAAVHALSDLKERHHLEYTACINSEPMFTKYPNDPDYYLYTGSIGKVLAGFLCYGKETHVGEPFSGLNANLMASKISEQLELNDDYCEMVEEEVTPPPTSLLQKDLKEEYSVQIPHIAVSLFNVLTMQRPLEELHELLLQSAKTAAKEIEAHYIKRANSYSEKVPYKPDPFSVKVISYDELFSYAVKKAGKQEVERRIANLETEAGGETDGRQTSIRIAAELAGLCKELSPMIILFYGPPFYPAVSSNENRMIRHIADFVSALAKKEYGISLKRQVYFPGLSDLSFLQLQDSDESLSKLTKSLPVYERGYSLPVKEIKDLNMPVINIGPVGRDAHQWTERLYLPYSFGQLPEILEMSIKEFFSWEKRRG</sequence>
<dbReference type="PANTHER" id="PTHR43808">
    <property type="entry name" value="ACETYLORNITHINE DEACETYLASE"/>
    <property type="match status" value="1"/>
</dbReference>
<dbReference type="Gene3D" id="3.40.630.10">
    <property type="entry name" value="Zn peptidases"/>
    <property type="match status" value="1"/>
</dbReference>
<accession>A0ABS5LFS1</accession>
<dbReference type="InterPro" id="IPR050072">
    <property type="entry name" value="Peptidase_M20A"/>
</dbReference>